<dbReference type="Gene3D" id="3.30.470.20">
    <property type="entry name" value="ATP-grasp fold, B domain"/>
    <property type="match status" value="1"/>
</dbReference>
<name>K1SI59_9ZZZZ</name>
<dbReference type="InterPro" id="IPR039523">
    <property type="entry name" value="RimK-rel_E_lig_ATP-grasp"/>
</dbReference>
<reference evidence="2" key="1">
    <citation type="journal article" date="2013" name="Environ. Microbiol.">
        <title>Microbiota from the distal guts of lean and obese adolescents exhibit partial functional redundancy besides clear differences in community structure.</title>
        <authorList>
            <person name="Ferrer M."/>
            <person name="Ruiz A."/>
            <person name="Lanza F."/>
            <person name="Haange S.B."/>
            <person name="Oberbach A."/>
            <person name="Till H."/>
            <person name="Bargiela R."/>
            <person name="Campoy C."/>
            <person name="Segura M.T."/>
            <person name="Richter M."/>
            <person name="von Bergen M."/>
            <person name="Seifert J."/>
            <person name="Suarez A."/>
        </authorList>
    </citation>
    <scope>NUCLEOTIDE SEQUENCE</scope>
</reference>
<feature type="domain" description="Alpha-L-glutamate ligase-related protein ATP-grasp" evidence="1">
    <location>
        <begin position="3"/>
        <end position="99"/>
    </location>
</feature>
<protein>
    <recommendedName>
        <fullName evidence="1">Alpha-L-glutamate ligase-related protein ATP-grasp domain-containing protein</fullName>
    </recommendedName>
</protein>
<gene>
    <name evidence="2" type="ORF">OBE_10611</name>
</gene>
<comment type="caution">
    <text evidence="2">The sequence shown here is derived from an EMBL/GenBank/DDBJ whole genome shotgun (WGS) entry which is preliminary data.</text>
</comment>
<dbReference type="EMBL" id="AJWZ01007306">
    <property type="protein sequence ID" value="EKC57283.1"/>
    <property type="molecule type" value="Genomic_DNA"/>
</dbReference>
<dbReference type="Pfam" id="PF14397">
    <property type="entry name" value="ATPgrasp_ST"/>
    <property type="match status" value="1"/>
</dbReference>
<evidence type="ECO:0000313" key="2">
    <source>
        <dbReference type="EMBL" id="EKC57283.1"/>
    </source>
</evidence>
<proteinExistence type="predicted"/>
<sequence length="105" mass="11421">SALIDPETGCICSDGADKKGRRYAAHPDTGVRFNGYRLPEWDKAVAMVTTAAHMVPGNHYCGWDLAYSTHGWCMVEANCTAQMGGMQIITQTGRKAELEALIAQM</sequence>
<evidence type="ECO:0000259" key="1">
    <source>
        <dbReference type="Pfam" id="PF14397"/>
    </source>
</evidence>
<accession>K1SI59</accession>
<dbReference type="AlphaFoldDB" id="K1SI59"/>
<feature type="non-terminal residue" evidence="2">
    <location>
        <position position="1"/>
    </location>
</feature>
<organism evidence="2">
    <name type="scientific">human gut metagenome</name>
    <dbReference type="NCBI Taxonomy" id="408170"/>
    <lineage>
        <taxon>unclassified sequences</taxon>
        <taxon>metagenomes</taxon>
        <taxon>organismal metagenomes</taxon>
    </lineage>
</organism>